<keyword evidence="3" id="KW-0808">Transferase</keyword>
<evidence type="ECO:0000313" key="6">
    <source>
        <dbReference type="Proteomes" id="UP001196509"/>
    </source>
</evidence>
<protein>
    <submittedName>
        <fullName evidence="5">Class I SAM-dependent methyltransferase</fullName>
    </submittedName>
</protein>
<dbReference type="InterPro" id="IPR013216">
    <property type="entry name" value="Methyltransf_11"/>
</dbReference>
<dbReference type="Gene3D" id="3.40.50.150">
    <property type="entry name" value="Vaccinia Virus protein VP39"/>
    <property type="match status" value="1"/>
</dbReference>
<comment type="similarity">
    <text evidence="1">Belongs to the methyltransferase superfamily.</text>
</comment>
<dbReference type="InterPro" id="IPR029063">
    <property type="entry name" value="SAM-dependent_MTases_sf"/>
</dbReference>
<dbReference type="AlphaFoldDB" id="A0AAE2ZPM3"/>
<dbReference type="InterPro" id="IPR051052">
    <property type="entry name" value="Diverse_substrate_MTase"/>
</dbReference>
<keyword evidence="2 5" id="KW-0489">Methyltransferase</keyword>
<dbReference type="GO" id="GO:0032259">
    <property type="term" value="P:methylation"/>
    <property type="evidence" value="ECO:0007669"/>
    <property type="project" value="UniProtKB-KW"/>
</dbReference>
<dbReference type="PANTHER" id="PTHR44942">
    <property type="entry name" value="METHYLTRANSF_11 DOMAIN-CONTAINING PROTEIN"/>
    <property type="match status" value="1"/>
</dbReference>
<dbReference type="RefSeq" id="WP_220230660.1">
    <property type="nucleotide sequence ID" value="NZ_JAICBX010000005.1"/>
</dbReference>
<comment type="caution">
    <text evidence="5">The sequence shown here is derived from an EMBL/GenBank/DDBJ whole genome shotgun (WGS) entry which is preliminary data.</text>
</comment>
<evidence type="ECO:0000313" key="5">
    <source>
        <dbReference type="EMBL" id="MBW8639926.1"/>
    </source>
</evidence>
<sequence>MSSRNAWNNPFEKGGSDYARFRPTYPQSLADALADLCGSTRHALDVGCGNGQFSCLLATRFDTVTATDPSAEQIENAFQDPKVEYRQESAEAIGLADDSADLVVAAQAAHWFDLDAFYAETQRVACPGAVIALVSYGVPELDGDIGQRFHDFYWTEIFEYWPAARRHVEDGYAAMPFPFPELALPDIAIERQWTLGELLGYVSTWSAAKAARKAGAEAAIDVFAKELADLWGAAEMVRTVRWPINGRIGRIEKEPGSKR</sequence>
<dbReference type="Proteomes" id="UP001196509">
    <property type="component" value="Unassembled WGS sequence"/>
</dbReference>
<evidence type="ECO:0000256" key="3">
    <source>
        <dbReference type="ARBA" id="ARBA00022679"/>
    </source>
</evidence>
<evidence type="ECO:0000259" key="4">
    <source>
        <dbReference type="Pfam" id="PF08241"/>
    </source>
</evidence>
<evidence type="ECO:0000256" key="2">
    <source>
        <dbReference type="ARBA" id="ARBA00022603"/>
    </source>
</evidence>
<dbReference type="GO" id="GO:0008757">
    <property type="term" value="F:S-adenosylmethionine-dependent methyltransferase activity"/>
    <property type="evidence" value="ECO:0007669"/>
    <property type="project" value="InterPro"/>
</dbReference>
<accession>A0AAE2ZPM3</accession>
<proteinExistence type="inferred from homology"/>
<gene>
    <name evidence="5" type="ORF">K1W69_22210</name>
</gene>
<dbReference type="CDD" id="cd02440">
    <property type="entry name" value="AdoMet_MTases"/>
    <property type="match status" value="1"/>
</dbReference>
<dbReference type="SUPFAM" id="SSF53335">
    <property type="entry name" value="S-adenosyl-L-methionine-dependent methyltransferases"/>
    <property type="match status" value="1"/>
</dbReference>
<dbReference type="Pfam" id="PF08241">
    <property type="entry name" value="Methyltransf_11"/>
    <property type="match status" value="1"/>
</dbReference>
<reference evidence="5" key="1">
    <citation type="submission" date="2021-08" db="EMBL/GenBank/DDBJ databases">
        <title>Hoeflea bacterium WL0058 sp. nov., isolated from the sediment.</title>
        <authorList>
            <person name="Wang L."/>
            <person name="Zhang D."/>
        </authorList>
    </citation>
    <scope>NUCLEOTIDE SEQUENCE</scope>
    <source>
        <strain evidence="5">WL0058</strain>
    </source>
</reference>
<name>A0AAE2ZPM3_9HYPH</name>
<dbReference type="EMBL" id="JAICBX010000005">
    <property type="protein sequence ID" value="MBW8639926.1"/>
    <property type="molecule type" value="Genomic_DNA"/>
</dbReference>
<feature type="domain" description="Methyltransferase type 11" evidence="4">
    <location>
        <begin position="44"/>
        <end position="132"/>
    </location>
</feature>
<dbReference type="PANTHER" id="PTHR44942:SF4">
    <property type="entry name" value="METHYLTRANSFERASE TYPE 11 DOMAIN-CONTAINING PROTEIN"/>
    <property type="match status" value="1"/>
</dbReference>
<evidence type="ECO:0000256" key="1">
    <source>
        <dbReference type="ARBA" id="ARBA00008361"/>
    </source>
</evidence>
<keyword evidence="6" id="KW-1185">Reference proteome</keyword>
<organism evidence="5 6">
    <name type="scientific">Flavimaribacter sediminis</name>
    <dbReference type="NCBI Taxonomy" id="2865987"/>
    <lineage>
        <taxon>Bacteria</taxon>
        <taxon>Pseudomonadati</taxon>
        <taxon>Pseudomonadota</taxon>
        <taxon>Alphaproteobacteria</taxon>
        <taxon>Hyphomicrobiales</taxon>
        <taxon>Rhizobiaceae</taxon>
        <taxon>Flavimaribacter</taxon>
    </lineage>
</organism>